<sequence>MTMRPGRSLSLVTAIVNVLLSVLSLLLDPNISGTRIKARRGELEQPLEFIRELMNADLKGQKRTQVLESLKVSLTSKPVSWAVEFGEKGLNAILRNLTYCCDNIAERRSTYECVRCLKAFMNNTYGLKKILEHEEALTIMSRTVDPADPPTMLEAVRLLAAICLVPPNGHEKALEGITVCGEIRSQERFLPIISGLSMRDNPAMQVACIQLVNAIVSAPDDLDFRMHLRNEFMRTGLIDLLGWLDQQEDEEVKTHLNIFHGHKEDDQEEFQHRYENIRVEIEYPCLKRLNYCIKTGLDLQKNL</sequence>
<dbReference type="SMART" id="SM01140">
    <property type="entry name" value="Drf_GBD"/>
    <property type="match status" value="1"/>
</dbReference>
<dbReference type="PROSITE" id="PS51232">
    <property type="entry name" value="GBD_FH3"/>
    <property type="match status" value="1"/>
</dbReference>
<keyword evidence="1" id="KW-0732">Signal</keyword>
<dbReference type="EMBL" id="BMAT01010863">
    <property type="protein sequence ID" value="GFR61951.1"/>
    <property type="molecule type" value="Genomic_DNA"/>
</dbReference>
<feature type="domain" description="GBD/FH3" evidence="2">
    <location>
        <begin position="1"/>
        <end position="303"/>
    </location>
</feature>
<dbReference type="InterPro" id="IPR010472">
    <property type="entry name" value="FH3_dom"/>
</dbReference>
<evidence type="ECO:0000259" key="2">
    <source>
        <dbReference type="PROSITE" id="PS51232"/>
    </source>
</evidence>
<dbReference type="SMART" id="SM01139">
    <property type="entry name" value="Drf_FH3"/>
    <property type="match status" value="1"/>
</dbReference>
<name>A0AAV4EMJ2_9GAST</name>
<dbReference type="PANTHER" id="PTHR45691:SF6">
    <property type="entry name" value="PROTEIN DIAPHANOUS"/>
    <property type="match status" value="1"/>
</dbReference>
<keyword evidence="4" id="KW-1185">Reference proteome</keyword>
<accession>A0AAV4EMJ2</accession>
<dbReference type="InterPro" id="IPR011989">
    <property type="entry name" value="ARM-like"/>
</dbReference>
<dbReference type="Gene3D" id="1.25.10.10">
    <property type="entry name" value="Leucine-rich Repeat Variant"/>
    <property type="match status" value="1"/>
</dbReference>
<evidence type="ECO:0000313" key="4">
    <source>
        <dbReference type="Proteomes" id="UP000762676"/>
    </source>
</evidence>
<dbReference type="InterPro" id="IPR016024">
    <property type="entry name" value="ARM-type_fold"/>
</dbReference>
<organism evidence="3 4">
    <name type="scientific">Elysia marginata</name>
    <dbReference type="NCBI Taxonomy" id="1093978"/>
    <lineage>
        <taxon>Eukaryota</taxon>
        <taxon>Metazoa</taxon>
        <taxon>Spiralia</taxon>
        <taxon>Lophotrochozoa</taxon>
        <taxon>Mollusca</taxon>
        <taxon>Gastropoda</taxon>
        <taxon>Heterobranchia</taxon>
        <taxon>Euthyneura</taxon>
        <taxon>Panpulmonata</taxon>
        <taxon>Sacoglossa</taxon>
        <taxon>Placobranchoidea</taxon>
        <taxon>Plakobranchidae</taxon>
        <taxon>Elysia</taxon>
    </lineage>
</organism>
<comment type="caution">
    <text evidence="3">The sequence shown here is derived from an EMBL/GenBank/DDBJ whole genome shotgun (WGS) entry which is preliminary data.</text>
</comment>
<dbReference type="GO" id="GO:0005884">
    <property type="term" value="C:actin filament"/>
    <property type="evidence" value="ECO:0007669"/>
    <property type="project" value="TreeGrafter"/>
</dbReference>
<feature type="chain" id="PRO_5043831247" evidence="1">
    <location>
        <begin position="34"/>
        <end position="303"/>
    </location>
</feature>
<feature type="signal peptide" evidence="1">
    <location>
        <begin position="1"/>
        <end position="33"/>
    </location>
</feature>
<dbReference type="Proteomes" id="UP000762676">
    <property type="component" value="Unassembled WGS sequence"/>
</dbReference>
<dbReference type="GO" id="GO:0003779">
    <property type="term" value="F:actin binding"/>
    <property type="evidence" value="ECO:0007669"/>
    <property type="project" value="InterPro"/>
</dbReference>
<proteinExistence type="predicted"/>
<reference evidence="3 4" key="1">
    <citation type="journal article" date="2021" name="Elife">
        <title>Chloroplast acquisition without the gene transfer in kleptoplastic sea slugs, Plakobranchus ocellatus.</title>
        <authorList>
            <person name="Maeda T."/>
            <person name="Takahashi S."/>
            <person name="Yoshida T."/>
            <person name="Shimamura S."/>
            <person name="Takaki Y."/>
            <person name="Nagai Y."/>
            <person name="Toyoda A."/>
            <person name="Suzuki Y."/>
            <person name="Arimoto A."/>
            <person name="Ishii H."/>
            <person name="Satoh N."/>
            <person name="Nishiyama T."/>
            <person name="Hasebe M."/>
            <person name="Maruyama T."/>
            <person name="Minagawa J."/>
            <person name="Obokata J."/>
            <person name="Shigenobu S."/>
        </authorList>
    </citation>
    <scope>NUCLEOTIDE SEQUENCE [LARGE SCALE GENOMIC DNA]</scope>
</reference>
<evidence type="ECO:0000313" key="3">
    <source>
        <dbReference type="EMBL" id="GFR61951.1"/>
    </source>
</evidence>
<dbReference type="GO" id="GO:0030041">
    <property type="term" value="P:actin filament polymerization"/>
    <property type="evidence" value="ECO:0007669"/>
    <property type="project" value="TreeGrafter"/>
</dbReference>
<dbReference type="Pfam" id="PF06371">
    <property type="entry name" value="Drf_GBD"/>
    <property type="match status" value="1"/>
</dbReference>
<dbReference type="InterPro" id="IPR010473">
    <property type="entry name" value="GTPase-bd"/>
</dbReference>
<gene>
    <name evidence="3" type="ORF">ElyMa_005443600</name>
</gene>
<dbReference type="PANTHER" id="PTHR45691">
    <property type="entry name" value="PROTEIN DIAPHANOUS"/>
    <property type="match status" value="1"/>
</dbReference>
<dbReference type="Pfam" id="PF06367">
    <property type="entry name" value="Drf_FH3"/>
    <property type="match status" value="1"/>
</dbReference>
<dbReference type="AlphaFoldDB" id="A0AAV4EMJ2"/>
<evidence type="ECO:0000256" key="1">
    <source>
        <dbReference type="SAM" id="SignalP"/>
    </source>
</evidence>
<protein>
    <submittedName>
        <fullName evidence="3">Diaphanous-related formin</fullName>
    </submittedName>
</protein>
<dbReference type="InterPro" id="IPR014768">
    <property type="entry name" value="GBD/FH3_dom"/>
</dbReference>
<dbReference type="GO" id="GO:0031267">
    <property type="term" value="F:small GTPase binding"/>
    <property type="evidence" value="ECO:0007669"/>
    <property type="project" value="InterPro"/>
</dbReference>
<dbReference type="SUPFAM" id="SSF48371">
    <property type="entry name" value="ARM repeat"/>
    <property type="match status" value="1"/>
</dbReference>
<dbReference type="InterPro" id="IPR051412">
    <property type="entry name" value="Formin_Homology_Diaphanous_sf"/>
</dbReference>